<accession>A0AAZ1XQ43</accession>
<keyword evidence="4" id="KW-1185">Reference proteome</keyword>
<protein>
    <recommendedName>
        <fullName evidence="5">LIM zinc-binding domain-containing protein</fullName>
    </recommendedName>
</protein>
<sequence length="142" mass="16159">MRTNSVRPPAGGKKNVPLKTRNEKRRGGRNSPALGLLTPKKSCLNPKVNEREGICLQLLSKQTPCYQPVCRRQEARWTTPRKKNQSNDLSLGSFASLQGEFYCKPHFKQLFKSKGNYDEGFGREQHKQLWAAKETNTITKTP</sequence>
<evidence type="ECO:0000313" key="3">
    <source>
        <dbReference type="Ensembl" id="ENSOABP00000069702.1"/>
    </source>
</evidence>
<evidence type="ECO:0000313" key="4">
    <source>
        <dbReference type="Proteomes" id="UP000472276"/>
    </source>
</evidence>
<evidence type="ECO:0000256" key="2">
    <source>
        <dbReference type="SAM" id="MobiDB-lite"/>
    </source>
</evidence>
<dbReference type="Proteomes" id="UP000472276">
    <property type="component" value="Unassembled WGS sequence"/>
</dbReference>
<keyword evidence="1" id="KW-0862">Zinc</keyword>
<reference evidence="3" key="2">
    <citation type="submission" date="2025-08" db="UniProtKB">
        <authorList>
            <consortium name="Ensembl"/>
        </authorList>
    </citation>
    <scope>IDENTIFICATION</scope>
</reference>
<dbReference type="AlphaFoldDB" id="A0AAZ1XQ43"/>
<feature type="region of interest" description="Disordered" evidence="2">
    <location>
        <begin position="1"/>
        <end position="36"/>
    </location>
</feature>
<dbReference type="SUPFAM" id="SSF57716">
    <property type="entry name" value="Glucocorticoid receptor-like (DNA-binding domain)"/>
    <property type="match status" value="1"/>
</dbReference>
<evidence type="ECO:0000256" key="1">
    <source>
        <dbReference type="ARBA" id="ARBA00023038"/>
    </source>
</evidence>
<dbReference type="Gene3D" id="2.10.110.10">
    <property type="entry name" value="Cysteine Rich Protein"/>
    <property type="match status" value="1"/>
</dbReference>
<organism evidence="3 4">
    <name type="scientific">Oreochromis aureus</name>
    <name type="common">Israeli tilapia</name>
    <name type="synonym">Chromis aureus</name>
    <dbReference type="NCBI Taxonomy" id="47969"/>
    <lineage>
        <taxon>Eukaryota</taxon>
        <taxon>Metazoa</taxon>
        <taxon>Chordata</taxon>
        <taxon>Craniata</taxon>
        <taxon>Vertebrata</taxon>
        <taxon>Euteleostomi</taxon>
        <taxon>Actinopterygii</taxon>
        <taxon>Neopterygii</taxon>
        <taxon>Teleostei</taxon>
        <taxon>Neoteleostei</taxon>
        <taxon>Acanthomorphata</taxon>
        <taxon>Ovalentaria</taxon>
        <taxon>Cichlomorphae</taxon>
        <taxon>Cichliformes</taxon>
        <taxon>Cichlidae</taxon>
        <taxon>African cichlids</taxon>
        <taxon>Pseudocrenilabrinae</taxon>
        <taxon>Oreochromini</taxon>
        <taxon>Oreochromis</taxon>
    </lineage>
</organism>
<gene>
    <name evidence="3" type="primary">limd2</name>
</gene>
<dbReference type="PANTHER" id="PTHR24206">
    <property type="entry name" value="OS06G0237300 PROTEIN"/>
    <property type="match status" value="1"/>
</dbReference>
<keyword evidence="1" id="KW-0440">LIM domain</keyword>
<reference evidence="4" key="1">
    <citation type="submission" date="2020-03" db="EMBL/GenBank/DDBJ databases">
        <title>Evolution of repeat sequences and sex chromosomes of tilapia species revealed by chromosome-level genomes.</title>
        <authorList>
            <person name="Xu L."/>
            <person name="Tao W."/>
            <person name="Wang D."/>
            <person name="Zhou Q."/>
        </authorList>
    </citation>
    <scope>NUCLEOTIDE SEQUENCE [LARGE SCALE GENOMIC DNA]</scope>
    <source>
        <strain evidence="4">Israel</strain>
    </source>
</reference>
<proteinExistence type="predicted"/>
<name>A0AAZ1XQ43_OREAU</name>
<keyword evidence="1" id="KW-0479">Metal-binding</keyword>
<evidence type="ECO:0008006" key="5">
    <source>
        <dbReference type="Google" id="ProtNLM"/>
    </source>
</evidence>
<dbReference type="Ensembl" id="ENSOABT00000082668.1">
    <property type="protein sequence ID" value="ENSOABP00000069702.1"/>
    <property type="gene ID" value="ENSOABG00000021254.2"/>
</dbReference>
<reference evidence="3" key="3">
    <citation type="submission" date="2025-09" db="UniProtKB">
        <authorList>
            <consortium name="Ensembl"/>
        </authorList>
    </citation>
    <scope>IDENTIFICATION</scope>
</reference>